<keyword evidence="1" id="KW-0325">Glycoprotein</keyword>
<keyword evidence="5" id="KW-0812">Transmembrane</keyword>
<dbReference type="InParanoid" id="A0A3Q3NC45"/>
<dbReference type="FunCoup" id="A0A3Q3NC45">
    <property type="interactions" value="493"/>
</dbReference>
<feature type="domain" description="Ig-like" evidence="7">
    <location>
        <begin position="215"/>
        <end position="304"/>
    </location>
</feature>
<keyword evidence="5" id="KW-0472">Membrane</keyword>
<feature type="transmembrane region" description="Helical" evidence="5">
    <location>
        <begin position="320"/>
        <end position="346"/>
    </location>
</feature>
<keyword evidence="6" id="KW-0732">Signal</keyword>
<dbReference type="InterPro" id="IPR050208">
    <property type="entry name" value="MHC_class-I_related"/>
</dbReference>
<dbReference type="Gene3D" id="3.30.500.10">
    <property type="entry name" value="MHC class I-like antigen recognition-like"/>
    <property type="match status" value="1"/>
</dbReference>
<feature type="compositionally biased region" description="Pro residues" evidence="4">
    <location>
        <begin position="419"/>
        <end position="428"/>
    </location>
</feature>
<dbReference type="Pfam" id="PF07654">
    <property type="entry name" value="C1-set"/>
    <property type="match status" value="1"/>
</dbReference>
<keyword evidence="2" id="KW-0393">Immunoglobulin domain</keyword>
<dbReference type="InterPro" id="IPR001039">
    <property type="entry name" value="MHC_I_a_a1/a2"/>
</dbReference>
<dbReference type="OrthoDB" id="8890485at2759"/>
<dbReference type="Ensembl" id="ENSMAMT00000030700.2">
    <property type="protein sequence ID" value="ENSMAMP00000029924.1"/>
    <property type="gene ID" value="ENSMAMG00000020178.2"/>
</dbReference>
<dbReference type="InterPro" id="IPR011162">
    <property type="entry name" value="MHC_I/II-like_Ag-recog"/>
</dbReference>
<dbReference type="InterPro" id="IPR036179">
    <property type="entry name" value="Ig-like_dom_sf"/>
</dbReference>
<feature type="compositionally biased region" description="Low complexity" evidence="4">
    <location>
        <begin position="402"/>
        <end position="418"/>
    </location>
</feature>
<keyword evidence="5" id="KW-1133">Transmembrane helix</keyword>
<feature type="signal peptide" evidence="6">
    <location>
        <begin position="1"/>
        <end position="24"/>
    </location>
</feature>
<dbReference type="InterPro" id="IPR003006">
    <property type="entry name" value="Ig/MHC_CS"/>
</dbReference>
<dbReference type="InterPro" id="IPR013783">
    <property type="entry name" value="Ig-like_fold"/>
</dbReference>
<proteinExistence type="inferred from homology"/>
<dbReference type="STRING" id="205130.ENSMAMP00000029924"/>
<evidence type="ECO:0000256" key="2">
    <source>
        <dbReference type="ARBA" id="ARBA00023319"/>
    </source>
</evidence>
<feature type="chain" id="PRO_5018654168" evidence="6">
    <location>
        <begin position="25"/>
        <end position="428"/>
    </location>
</feature>
<accession>A0A3Q3NC45</accession>
<dbReference type="InterPro" id="IPR037055">
    <property type="entry name" value="MHC_I-like_Ag-recog_sf"/>
</dbReference>
<dbReference type="InterPro" id="IPR007110">
    <property type="entry name" value="Ig-like_dom"/>
</dbReference>
<dbReference type="GO" id="GO:0009897">
    <property type="term" value="C:external side of plasma membrane"/>
    <property type="evidence" value="ECO:0007669"/>
    <property type="project" value="TreeGrafter"/>
</dbReference>
<dbReference type="InterPro" id="IPR011161">
    <property type="entry name" value="MHC_I-like_Ag-recog"/>
</dbReference>
<sequence>MDRTPVWIFVVLPLLCLYLEPAGCGKHSLSYIYTALSRPVELPGIHQFTAMGLLDNRMIDYFDNDKPEKVPKQDWMKEKLKEEYWTKGTQSRQSKQQWFNVNIKILMERKRQNDTDIHVLQWMHGCQADEQTDGNLTFSRGVDMYSYDGDSFLSFDDASGVWVAPAPEALETKRKWDEVQVLKEYTRGYLEKECVQWLTTFMKYGSEEIKKASPPDVYVFAKDARVQSNVVLTCLATGFYPKDIILSIKRNGRILEKIHGLVSSGVRPNQDDTYQRRDSVEIQRSDVSKYTCEVIHEATNMRVEKEWDHKVPEQSGFTPIIAGTIVAIVMVVVLVVGFGVLLFVLYRKGILGSSARSQITTVYQQVLMNGHKTNSPDVVVVPTNGPITPEQQGLMTDQNTDSSSSINSSDSGRGSKSSTPPPGTGDHA</sequence>
<keyword evidence="9" id="KW-1185">Reference proteome</keyword>
<evidence type="ECO:0000256" key="5">
    <source>
        <dbReference type="SAM" id="Phobius"/>
    </source>
</evidence>
<dbReference type="PROSITE" id="PS50835">
    <property type="entry name" value="IG_LIKE"/>
    <property type="match status" value="1"/>
</dbReference>
<dbReference type="FunFam" id="3.30.500.10:FF:000005">
    <property type="entry name" value="MHC class I antigen ZKA transcript variant 1"/>
    <property type="match status" value="1"/>
</dbReference>
<organism evidence="8 9">
    <name type="scientific">Mastacembelus armatus</name>
    <name type="common">zig-zag eel</name>
    <dbReference type="NCBI Taxonomy" id="205130"/>
    <lineage>
        <taxon>Eukaryota</taxon>
        <taxon>Metazoa</taxon>
        <taxon>Chordata</taxon>
        <taxon>Craniata</taxon>
        <taxon>Vertebrata</taxon>
        <taxon>Euteleostomi</taxon>
        <taxon>Actinopterygii</taxon>
        <taxon>Neopterygii</taxon>
        <taxon>Teleostei</taxon>
        <taxon>Neoteleostei</taxon>
        <taxon>Acanthomorphata</taxon>
        <taxon>Anabantaria</taxon>
        <taxon>Synbranchiformes</taxon>
        <taxon>Mastacembelidae</taxon>
        <taxon>Mastacembelus</taxon>
    </lineage>
</organism>
<dbReference type="InterPro" id="IPR003597">
    <property type="entry name" value="Ig_C1-set"/>
</dbReference>
<feature type="region of interest" description="Disordered" evidence="4">
    <location>
        <begin position="374"/>
        <end position="428"/>
    </location>
</feature>
<dbReference type="Pfam" id="PF00129">
    <property type="entry name" value="MHC_I"/>
    <property type="match status" value="1"/>
</dbReference>
<dbReference type="GeneID" id="113125951"/>
<comment type="similarity">
    <text evidence="3">Belongs to the MHC class I family.</text>
</comment>
<evidence type="ECO:0000256" key="4">
    <source>
        <dbReference type="SAM" id="MobiDB-lite"/>
    </source>
</evidence>
<dbReference type="SUPFAM" id="SSF48726">
    <property type="entry name" value="Immunoglobulin"/>
    <property type="match status" value="1"/>
</dbReference>
<dbReference type="SMART" id="SM00407">
    <property type="entry name" value="IGc1"/>
    <property type="match status" value="1"/>
</dbReference>
<evidence type="ECO:0000256" key="1">
    <source>
        <dbReference type="ARBA" id="ARBA00023180"/>
    </source>
</evidence>
<dbReference type="PROSITE" id="PS00290">
    <property type="entry name" value="IG_MHC"/>
    <property type="match status" value="1"/>
</dbReference>
<dbReference type="GO" id="GO:0005615">
    <property type="term" value="C:extracellular space"/>
    <property type="evidence" value="ECO:0007669"/>
    <property type="project" value="TreeGrafter"/>
</dbReference>
<feature type="compositionally biased region" description="Polar residues" evidence="4">
    <location>
        <begin position="385"/>
        <end position="401"/>
    </location>
</feature>
<dbReference type="PANTHER" id="PTHR16675">
    <property type="entry name" value="MHC CLASS I-RELATED"/>
    <property type="match status" value="1"/>
</dbReference>
<name>A0A3Q3NC45_9TELE</name>
<dbReference type="GO" id="GO:0006955">
    <property type="term" value="P:immune response"/>
    <property type="evidence" value="ECO:0007669"/>
    <property type="project" value="TreeGrafter"/>
</dbReference>
<dbReference type="AlphaFoldDB" id="A0A3Q3NC45"/>
<evidence type="ECO:0000313" key="9">
    <source>
        <dbReference type="Proteomes" id="UP000261640"/>
    </source>
</evidence>
<dbReference type="RefSeq" id="XP_026155417.1">
    <property type="nucleotide sequence ID" value="XM_026299632.1"/>
</dbReference>
<dbReference type="Gene3D" id="2.60.40.10">
    <property type="entry name" value="Immunoglobulins"/>
    <property type="match status" value="1"/>
</dbReference>
<evidence type="ECO:0000256" key="3">
    <source>
        <dbReference type="RuleBase" id="RU004439"/>
    </source>
</evidence>
<dbReference type="SUPFAM" id="SSF54452">
    <property type="entry name" value="MHC antigen-recognition domain"/>
    <property type="match status" value="1"/>
</dbReference>
<dbReference type="PRINTS" id="PR01638">
    <property type="entry name" value="MHCCLASSI"/>
</dbReference>
<evidence type="ECO:0000256" key="6">
    <source>
        <dbReference type="SAM" id="SignalP"/>
    </source>
</evidence>
<dbReference type="GeneTree" id="ENSGT01150000287002"/>
<reference evidence="8" key="2">
    <citation type="submission" date="2025-09" db="UniProtKB">
        <authorList>
            <consortium name="Ensembl"/>
        </authorList>
    </citation>
    <scope>IDENTIFICATION</scope>
</reference>
<evidence type="ECO:0000259" key="7">
    <source>
        <dbReference type="PROSITE" id="PS50835"/>
    </source>
</evidence>
<evidence type="ECO:0000313" key="8">
    <source>
        <dbReference type="Ensembl" id="ENSMAMP00000029924.1"/>
    </source>
</evidence>
<reference evidence="8" key="1">
    <citation type="submission" date="2025-08" db="UniProtKB">
        <authorList>
            <consortium name="Ensembl"/>
        </authorList>
    </citation>
    <scope>IDENTIFICATION</scope>
</reference>
<protein>
    <submittedName>
        <fullName evidence="8">Class I histocompatibility antigen, F10 alpha chain-like</fullName>
    </submittedName>
</protein>
<dbReference type="Proteomes" id="UP000261640">
    <property type="component" value="Unplaced"/>
</dbReference>
<dbReference type="PANTHER" id="PTHR16675:SF193">
    <property type="entry name" value="LOC571647 PROTEIN-RELATED"/>
    <property type="match status" value="1"/>
</dbReference>